<evidence type="ECO:0000313" key="3">
    <source>
        <dbReference type="Proteomes" id="UP000247150"/>
    </source>
</evidence>
<keyword evidence="2" id="KW-0645">Protease</keyword>
<protein>
    <submittedName>
        <fullName evidence="2">Xaa-Pro aminopeptidase</fullName>
    </submittedName>
</protein>
<feature type="domain" description="Peptidase M24" evidence="1">
    <location>
        <begin position="139"/>
        <end position="329"/>
    </location>
</feature>
<keyword evidence="2" id="KW-0031">Aminopeptidase</keyword>
<dbReference type="GO" id="GO:0004177">
    <property type="term" value="F:aminopeptidase activity"/>
    <property type="evidence" value="ECO:0007669"/>
    <property type="project" value="UniProtKB-KW"/>
</dbReference>
<dbReference type="SUPFAM" id="SSF55920">
    <property type="entry name" value="Creatinase/aminopeptidase"/>
    <property type="match status" value="1"/>
</dbReference>
<sequence>MKEFVCTPLEKVLKFIEESKYDGVFFRKRSNFAWITGGKDNHIVNTTENGVADLVFFADKKYCITSKMELARIHDEEIEGLGYEFITTEWYENQDAAIRSLCDGKLIASDVHFKPFEKCASELSNLRYTLTEEEKERYRWLAQKAAKAVETTAREIQPGWTEFEIQAHLASKLIKDGINPQVILVSTDERVFNYRHPIPTEKKLQNYAMIVICAEKWGLVANVTRFVHFGPLPKVIEDNKHKLVNIDIAMNRATRPGILIKDVLESGFEQYRAAGYGEDWRFLHQGGPTGYESREFLAVPEGPGVVNLHQAFAWNPAIRGIKSEDTILVGEEDNEVLTHTGEWVYIEVQQDGKTYLRPDILVREIVNE</sequence>
<evidence type="ECO:0000259" key="1">
    <source>
        <dbReference type="Pfam" id="PF00557"/>
    </source>
</evidence>
<evidence type="ECO:0000313" key="2">
    <source>
        <dbReference type="EMBL" id="PWW28258.1"/>
    </source>
</evidence>
<dbReference type="Pfam" id="PF00557">
    <property type="entry name" value="Peptidase_M24"/>
    <property type="match status" value="1"/>
</dbReference>
<name>A0A2V2ZV25_9BACI</name>
<dbReference type="RefSeq" id="WP_219993430.1">
    <property type="nucleotide sequence ID" value="NZ_QGTW01000006.1"/>
</dbReference>
<keyword evidence="2" id="KW-0378">Hydrolase</keyword>
<dbReference type="EMBL" id="QGTW01000006">
    <property type="protein sequence ID" value="PWW28258.1"/>
    <property type="molecule type" value="Genomic_DNA"/>
</dbReference>
<accession>A0A2V2ZV25</accession>
<dbReference type="CDD" id="cd01066">
    <property type="entry name" value="APP_MetAP"/>
    <property type="match status" value="1"/>
</dbReference>
<comment type="caution">
    <text evidence="2">The sequence shown here is derived from an EMBL/GenBank/DDBJ whole genome shotgun (WGS) entry which is preliminary data.</text>
</comment>
<dbReference type="InterPro" id="IPR036005">
    <property type="entry name" value="Creatinase/aminopeptidase-like"/>
</dbReference>
<dbReference type="Proteomes" id="UP000247150">
    <property type="component" value="Unassembled WGS sequence"/>
</dbReference>
<dbReference type="InterPro" id="IPR050659">
    <property type="entry name" value="Peptidase_M24B"/>
</dbReference>
<reference evidence="2 3" key="1">
    <citation type="submission" date="2018-05" db="EMBL/GenBank/DDBJ databases">
        <title>Freshwater and sediment microbial communities from various areas in North America, analyzing microbe dynamics in response to fracking.</title>
        <authorList>
            <person name="Lamendella R."/>
        </authorList>
    </citation>
    <scope>NUCLEOTIDE SEQUENCE [LARGE SCALE GENOMIC DNA]</scope>
    <source>
        <strain evidence="2 3">15_TX</strain>
    </source>
</reference>
<dbReference type="PANTHER" id="PTHR46112">
    <property type="entry name" value="AMINOPEPTIDASE"/>
    <property type="match status" value="1"/>
</dbReference>
<dbReference type="AlphaFoldDB" id="A0A2V2ZV25"/>
<dbReference type="Gene3D" id="3.90.230.10">
    <property type="entry name" value="Creatinase/methionine aminopeptidase superfamily"/>
    <property type="match status" value="1"/>
</dbReference>
<proteinExistence type="predicted"/>
<gene>
    <name evidence="2" type="ORF">DFO73_10673</name>
</gene>
<dbReference type="InterPro" id="IPR000994">
    <property type="entry name" value="Pept_M24"/>
</dbReference>
<dbReference type="PANTHER" id="PTHR46112:SF2">
    <property type="entry name" value="XAA-PRO AMINOPEPTIDASE P-RELATED"/>
    <property type="match status" value="1"/>
</dbReference>
<organism evidence="2 3">
    <name type="scientific">Cytobacillus oceanisediminis</name>
    <dbReference type="NCBI Taxonomy" id="665099"/>
    <lineage>
        <taxon>Bacteria</taxon>
        <taxon>Bacillati</taxon>
        <taxon>Bacillota</taxon>
        <taxon>Bacilli</taxon>
        <taxon>Bacillales</taxon>
        <taxon>Bacillaceae</taxon>
        <taxon>Cytobacillus</taxon>
    </lineage>
</organism>